<accession>A0A075MLE7</accession>
<evidence type="ECO:0000313" key="3">
    <source>
        <dbReference type="Proteomes" id="UP000028194"/>
    </source>
</evidence>
<dbReference type="AlphaFoldDB" id="A0A075MLE7"/>
<proteinExistence type="predicted"/>
<dbReference type="KEGG" id="nev:NTE_00169"/>
<dbReference type="SUPFAM" id="SSF46785">
    <property type="entry name" value="Winged helix' DNA-binding domain"/>
    <property type="match status" value="1"/>
</dbReference>
<dbReference type="Proteomes" id="UP000028194">
    <property type="component" value="Chromosome"/>
</dbReference>
<dbReference type="InterPro" id="IPR036388">
    <property type="entry name" value="WH-like_DNA-bd_sf"/>
</dbReference>
<evidence type="ECO:0000259" key="1">
    <source>
        <dbReference type="Pfam" id="PF14947"/>
    </source>
</evidence>
<protein>
    <submittedName>
        <fullName evidence="2">Putative transcriptional regulator</fullName>
    </submittedName>
</protein>
<dbReference type="InterPro" id="IPR036390">
    <property type="entry name" value="WH_DNA-bd_sf"/>
</dbReference>
<dbReference type="Gene3D" id="1.10.10.10">
    <property type="entry name" value="Winged helix-like DNA-binding domain superfamily/Winged helix DNA-binding domain"/>
    <property type="match status" value="1"/>
</dbReference>
<dbReference type="InterPro" id="IPR038723">
    <property type="entry name" value="ArnR1-like_HTH"/>
</dbReference>
<dbReference type="EMBL" id="CP007174">
    <property type="protein sequence ID" value="AIF82251.1"/>
    <property type="molecule type" value="Genomic_DNA"/>
</dbReference>
<feature type="domain" description="ArnR1-like winged helix-turn-helix" evidence="1">
    <location>
        <begin position="5"/>
        <end position="76"/>
    </location>
</feature>
<gene>
    <name evidence="2" type="ORF">NTE_00169</name>
</gene>
<evidence type="ECO:0000313" key="2">
    <source>
        <dbReference type="EMBL" id="AIF82251.1"/>
    </source>
</evidence>
<dbReference type="HOGENOM" id="CLU_159725_0_0_2"/>
<dbReference type="eggNOG" id="arCOG01055">
    <property type="taxonomic scope" value="Archaea"/>
</dbReference>
<name>A0A075MLE7_9ARCH</name>
<dbReference type="Pfam" id="PF14947">
    <property type="entry name" value="HTH_45"/>
    <property type="match status" value="1"/>
</dbReference>
<reference evidence="2 3" key="1">
    <citation type="journal article" date="2014" name="PLoS ONE">
        <title>Genome Sequence of Candidatus Nitrososphaera evergladensis from Group I.1b Enriched from Everglades Soil Reveals Novel Genomic Features of the Ammonia-Oxidizing Archaea.</title>
        <authorList>
            <person name="Zhalnina K.V."/>
            <person name="Dias R."/>
            <person name="Leonard M.T."/>
            <person name="Dorr de Quadros P."/>
            <person name="Camargo F.A."/>
            <person name="Drew J.C."/>
            <person name="Farmerie W.G."/>
            <person name="Daroub S.H."/>
            <person name="Triplett E.W."/>
        </authorList>
    </citation>
    <scope>NUCLEOTIDE SEQUENCE [LARGE SCALE GENOMIC DNA]</scope>
    <source>
        <strain evidence="2 3">SR1</strain>
    </source>
</reference>
<sequence>MRKYRSNVDIAAAILKAAQNGQLKTRIKYESRTSMEQLNGYLEMLIETEMIEHRPKERLYCTTKKGMLFLNSYEQIWHILLRARDKKGHETAISIIKRSDSAKTD</sequence>
<keyword evidence="3" id="KW-1185">Reference proteome</keyword>
<organism evidence="2 3">
    <name type="scientific">Candidatus Nitrososphaera evergladensis SR1</name>
    <dbReference type="NCBI Taxonomy" id="1459636"/>
    <lineage>
        <taxon>Archaea</taxon>
        <taxon>Nitrososphaerota</taxon>
        <taxon>Nitrososphaeria</taxon>
        <taxon>Nitrososphaerales</taxon>
        <taxon>Nitrososphaeraceae</taxon>
        <taxon>Nitrososphaera</taxon>
    </lineage>
</organism>